<keyword evidence="3" id="KW-1185">Reference proteome</keyword>
<reference evidence="2" key="1">
    <citation type="submission" date="2023-03" db="EMBL/GenBank/DDBJ databases">
        <title>Massive genome expansion in bonnet fungi (Mycena s.s.) driven by repeated elements and novel gene families across ecological guilds.</title>
        <authorList>
            <consortium name="Lawrence Berkeley National Laboratory"/>
            <person name="Harder C.B."/>
            <person name="Miyauchi S."/>
            <person name="Viragh M."/>
            <person name="Kuo A."/>
            <person name="Thoen E."/>
            <person name="Andreopoulos B."/>
            <person name="Lu D."/>
            <person name="Skrede I."/>
            <person name="Drula E."/>
            <person name="Henrissat B."/>
            <person name="Morin E."/>
            <person name="Kohler A."/>
            <person name="Barry K."/>
            <person name="LaButti K."/>
            <person name="Morin E."/>
            <person name="Salamov A."/>
            <person name="Lipzen A."/>
            <person name="Mereny Z."/>
            <person name="Hegedus B."/>
            <person name="Baldrian P."/>
            <person name="Stursova M."/>
            <person name="Weitz H."/>
            <person name="Taylor A."/>
            <person name="Grigoriev I.V."/>
            <person name="Nagy L.G."/>
            <person name="Martin F."/>
            <person name="Kauserud H."/>
        </authorList>
    </citation>
    <scope>NUCLEOTIDE SEQUENCE</scope>
    <source>
        <strain evidence="2">9144</strain>
    </source>
</reference>
<evidence type="ECO:0000256" key="1">
    <source>
        <dbReference type="SAM" id="SignalP"/>
    </source>
</evidence>
<accession>A0AAD6Y2D2</accession>
<keyword evidence="1" id="KW-0732">Signal</keyword>
<dbReference type="AlphaFoldDB" id="A0AAD6Y2D2"/>
<feature type="chain" id="PRO_5041983029" evidence="1">
    <location>
        <begin position="22"/>
        <end position="113"/>
    </location>
</feature>
<protein>
    <submittedName>
        <fullName evidence="2">Uncharacterized protein</fullName>
    </submittedName>
</protein>
<dbReference type="EMBL" id="JARJCW010000135">
    <property type="protein sequence ID" value="KAJ7191272.1"/>
    <property type="molecule type" value="Genomic_DNA"/>
</dbReference>
<name>A0AAD6Y2D2_9AGAR</name>
<dbReference type="Proteomes" id="UP001219525">
    <property type="component" value="Unassembled WGS sequence"/>
</dbReference>
<comment type="caution">
    <text evidence="2">The sequence shown here is derived from an EMBL/GenBank/DDBJ whole genome shotgun (WGS) entry which is preliminary data.</text>
</comment>
<organism evidence="2 3">
    <name type="scientific">Mycena pura</name>
    <dbReference type="NCBI Taxonomy" id="153505"/>
    <lineage>
        <taxon>Eukaryota</taxon>
        <taxon>Fungi</taxon>
        <taxon>Dikarya</taxon>
        <taxon>Basidiomycota</taxon>
        <taxon>Agaricomycotina</taxon>
        <taxon>Agaricomycetes</taxon>
        <taxon>Agaricomycetidae</taxon>
        <taxon>Agaricales</taxon>
        <taxon>Marasmiineae</taxon>
        <taxon>Mycenaceae</taxon>
        <taxon>Mycena</taxon>
    </lineage>
</organism>
<feature type="signal peptide" evidence="1">
    <location>
        <begin position="1"/>
        <end position="21"/>
    </location>
</feature>
<proteinExistence type="predicted"/>
<evidence type="ECO:0000313" key="3">
    <source>
        <dbReference type="Proteomes" id="UP001219525"/>
    </source>
</evidence>
<gene>
    <name evidence="2" type="ORF">GGX14DRAFT_601003</name>
</gene>
<evidence type="ECO:0000313" key="2">
    <source>
        <dbReference type="EMBL" id="KAJ7191272.1"/>
    </source>
</evidence>
<sequence length="113" mass="11765">MYFAALTSFLLAGASLSLVAAEDFRQLFAIPAADTITAFTTDFVSTCSTWFPAESGDSLHLLEAQVTPGDFQGNNVDTEALLICTWVGPTAGDPVQDFTAAVAEAVGATPLSD</sequence>